<feature type="domain" description="CCHC-type" evidence="3">
    <location>
        <begin position="42"/>
        <end position="57"/>
    </location>
</feature>
<dbReference type="InterPro" id="IPR036875">
    <property type="entry name" value="Znf_CCHC_sf"/>
</dbReference>
<dbReference type="PROSITE" id="PS50158">
    <property type="entry name" value="ZF_CCHC"/>
    <property type="match status" value="1"/>
</dbReference>
<accession>A0A9J6GVF2</accession>
<protein>
    <recommendedName>
        <fullName evidence="3">CCHC-type domain-containing protein</fullName>
    </recommendedName>
</protein>
<keyword evidence="5" id="KW-1185">Reference proteome</keyword>
<dbReference type="Gene3D" id="4.10.60.10">
    <property type="entry name" value="Zinc finger, CCHC-type"/>
    <property type="match status" value="1"/>
</dbReference>
<comment type="caution">
    <text evidence="4">The sequence shown here is derived from an EMBL/GenBank/DDBJ whole genome shotgun (WGS) entry which is preliminary data.</text>
</comment>
<gene>
    <name evidence="4" type="ORF">HPB48_013846</name>
</gene>
<dbReference type="InterPro" id="IPR001878">
    <property type="entry name" value="Znf_CCHC"/>
</dbReference>
<organism evidence="4 5">
    <name type="scientific">Haemaphysalis longicornis</name>
    <name type="common">Bush tick</name>
    <dbReference type="NCBI Taxonomy" id="44386"/>
    <lineage>
        <taxon>Eukaryota</taxon>
        <taxon>Metazoa</taxon>
        <taxon>Ecdysozoa</taxon>
        <taxon>Arthropoda</taxon>
        <taxon>Chelicerata</taxon>
        <taxon>Arachnida</taxon>
        <taxon>Acari</taxon>
        <taxon>Parasitiformes</taxon>
        <taxon>Ixodida</taxon>
        <taxon>Ixodoidea</taxon>
        <taxon>Ixodidae</taxon>
        <taxon>Haemaphysalinae</taxon>
        <taxon>Haemaphysalis</taxon>
    </lineage>
</organism>
<evidence type="ECO:0000256" key="2">
    <source>
        <dbReference type="SAM" id="MobiDB-lite"/>
    </source>
</evidence>
<dbReference type="EMBL" id="JABSTR010000008">
    <property type="protein sequence ID" value="KAH9378375.1"/>
    <property type="molecule type" value="Genomic_DNA"/>
</dbReference>
<dbReference type="VEuPathDB" id="VectorBase:HLOH_040973"/>
<evidence type="ECO:0000256" key="1">
    <source>
        <dbReference type="PROSITE-ProRule" id="PRU00047"/>
    </source>
</evidence>
<keyword evidence="1" id="KW-0863">Zinc-finger</keyword>
<dbReference type="AlphaFoldDB" id="A0A9J6GVF2"/>
<keyword evidence="1" id="KW-0479">Metal-binding</keyword>
<evidence type="ECO:0000313" key="4">
    <source>
        <dbReference type="EMBL" id="KAH9378375.1"/>
    </source>
</evidence>
<keyword evidence="1" id="KW-0862">Zinc</keyword>
<reference evidence="4 5" key="1">
    <citation type="journal article" date="2020" name="Cell">
        <title>Large-Scale Comparative Analyses of Tick Genomes Elucidate Their Genetic Diversity and Vector Capacities.</title>
        <authorList>
            <consortium name="Tick Genome and Microbiome Consortium (TIGMIC)"/>
            <person name="Jia N."/>
            <person name="Wang J."/>
            <person name="Shi W."/>
            <person name="Du L."/>
            <person name="Sun Y."/>
            <person name="Zhan W."/>
            <person name="Jiang J.F."/>
            <person name="Wang Q."/>
            <person name="Zhang B."/>
            <person name="Ji P."/>
            <person name="Bell-Sakyi L."/>
            <person name="Cui X.M."/>
            <person name="Yuan T.T."/>
            <person name="Jiang B.G."/>
            <person name="Yang W.F."/>
            <person name="Lam T.T."/>
            <person name="Chang Q.C."/>
            <person name="Ding S.J."/>
            <person name="Wang X.J."/>
            <person name="Zhu J.G."/>
            <person name="Ruan X.D."/>
            <person name="Zhao L."/>
            <person name="Wei J.T."/>
            <person name="Ye R.Z."/>
            <person name="Que T.C."/>
            <person name="Du C.H."/>
            <person name="Zhou Y.H."/>
            <person name="Cheng J.X."/>
            <person name="Dai P.F."/>
            <person name="Guo W.B."/>
            <person name="Han X.H."/>
            <person name="Huang E.J."/>
            <person name="Li L.F."/>
            <person name="Wei W."/>
            <person name="Gao Y.C."/>
            <person name="Liu J.Z."/>
            <person name="Shao H.Z."/>
            <person name="Wang X."/>
            <person name="Wang C.C."/>
            <person name="Yang T.C."/>
            <person name="Huo Q.B."/>
            <person name="Li W."/>
            <person name="Chen H.Y."/>
            <person name="Chen S.E."/>
            <person name="Zhou L.G."/>
            <person name="Ni X.B."/>
            <person name="Tian J.H."/>
            <person name="Sheng Y."/>
            <person name="Liu T."/>
            <person name="Pan Y.S."/>
            <person name="Xia L.Y."/>
            <person name="Li J."/>
            <person name="Zhao F."/>
            <person name="Cao W.C."/>
        </authorList>
    </citation>
    <scope>NUCLEOTIDE SEQUENCE [LARGE SCALE GENOMIC DNA]</scope>
    <source>
        <strain evidence="4">HaeL-2018</strain>
    </source>
</reference>
<name>A0A9J6GVF2_HAELO</name>
<dbReference type="OrthoDB" id="6514603at2759"/>
<dbReference type="PANTHER" id="PTHR46888:SF11">
    <property type="entry name" value="SCAN BOX DOMAIN-CONTAINING PROTEIN"/>
    <property type="match status" value="1"/>
</dbReference>
<dbReference type="PANTHER" id="PTHR46888">
    <property type="entry name" value="ZINC KNUCKLE DOMAINCONTAINING PROTEIN-RELATED"/>
    <property type="match status" value="1"/>
</dbReference>
<proteinExistence type="predicted"/>
<dbReference type="SMART" id="SM00343">
    <property type="entry name" value="ZnF_C2HC"/>
    <property type="match status" value="1"/>
</dbReference>
<feature type="region of interest" description="Disordered" evidence="2">
    <location>
        <begin position="1"/>
        <end position="35"/>
    </location>
</feature>
<dbReference type="GO" id="GO:0008270">
    <property type="term" value="F:zinc ion binding"/>
    <property type="evidence" value="ECO:0007669"/>
    <property type="project" value="UniProtKB-KW"/>
</dbReference>
<dbReference type="Proteomes" id="UP000821853">
    <property type="component" value="Unassembled WGS sequence"/>
</dbReference>
<sequence>MTAQKKADFAASSQGSQNKQEGKASDIPPKKSPFDARQPPTCYKCKEVGHIAIGCRRPRPALSYTCDSATSEELLSPYLFNLTVNGKPCRVLRDSGATIDLVHPDYVAQADYNGKCAWIKPVLQEGSICLPVARVVITGPFGEVETEAAVSDKLPSQYSYLFSNQTDRLLGEQGKSFHEGTVQALNRAKARALAAELERKEPTFTGSTATPARVSSAESTIPPPTEKKREGLEEETSADIAEGNRKRGCSCCLYQNR</sequence>
<evidence type="ECO:0000313" key="5">
    <source>
        <dbReference type="Proteomes" id="UP000821853"/>
    </source>
</evidence>
<dbReference type="SUPFAM" id="SSF57756">
    <property type="entry name" value="Retrovirus zinc finger-like domains"/>
    <property type="match status" value="1"/>
</dbReference>
<feature type="region of interest" description="Disordered" evidence="2">
    <location>
        <begin position="200"/>
        <end position="240"/>
    </location>
</feature>
<dbReference type="GO" id="GO:0003676">
    <property type="term" value="F:nucleic acid binding"/>
    <property type="evidence" value="ECO:0007669"/>
    <property type="project" value="InterPro"/>
</dbReference>
<evidence type="ECO:0000259" key="3">
    <source>
        <dbReference type="PROSITE" id="PS50158"/>
    </source>
</evidence>
<feature type="compositionally biased region" description="Basic and acidic residues" evidence="2">
    <location>
        <begin position="20"/>
        <end position="34"/>
    </location>
</feature>